<feature type="domain" description="Bacterial Ig-like" evidence="4">
    <location>
        <begin position="193"/>
        <end position="276"/>
    </location>
</feature>
<feature type="domain" description="Pesticidal crystal protein Cry22Aa Ig-like" evidence="3">
    <location>
        <begin position="1598"/>
        <end position="1671"/>
    </location>
</feature>
<gene>
    <name evidence="6" type="ORF">C5F49_06630</name>
</gene>
<feature type="domain" description="Pesticidal crystal protein Cry22Aa Ig-like" evidence="3">
    <location>
        <begin position="2019"/>
        <end position="2055"/>
    </location>
</feature>
<accession>A0A7D5REL0</accession>
<dbReference type="Gene3D" id="2.60.40.10">
    <property type="entry name" value="Immunoglobulins"/>
    <property type="match status" value="20"/>
</dbReference>
<feature type="domain" description="Pesticidal crystal protein Cry22Aa Ig-like" evidence="3">
    <location>
        <begin position="2175"/>
        <end position="2211"/>
    </location>
</feature>
<dbReference type="InterPro" id="IPR044016">
    <property type="entry name" value="Big_13"/>
</dbReference>
<feature type="compositionally biased region" description="Low complexity" evidence="2">
    <location>
        <begin position="1699"/>
        <end position="1715"/>
    </location>
</feature>
<feature type="compositionally biased region" description="Low complexity" evidence="2">
    <location>
        <begin position="2323"/>
        <end position="2339"/>
    </location>
</feature>
<feature type="domain" description="Pesticidal crystal protein Cry22Aa Ig-like" evidence="3">
    <location>
        <begin position="1707"/>
        <end position="1743"/>
    </location>
</feature>
<dbReference type="RefSeq" id="WP_179362259.1">
    <property type="nucleotide sequence ID" value="NZ_CP026994.1"/>
</dbReference>
<reference evidence="6 7" key="1">
    <citation type="submission" date="2018-02" db="EMBL/GenBank/DDBJ databases">
        <title>Complete genome of Nitrosopumilus oxyclinae HCE1.</title>
        <authorList>
            <person name="Qin W."/>
            <person name="Zheng Y."/>
            <person name="Stahl D.A."/>
        </authorList>
    </citation>
    <scope>NUCLEOTIDE SEQUENCE [LARGE SCALE GENOMIC DNA]</scope>
    <source>
        <strain evidence="6 7">HCE1</strain>
    </source>
</reference>
<dbReference type="KEGG" id="nox:C5F49_06630"/>
<feature type="region of interest" description="Disordered" evidence="2">
    <location>
        <begin position="2153"/>
        <end position="2183"/>
    </location>
</feature>
<feature type="domain" description="Pesticidal crystal protein Cry22Aa Ig-like" evidence="3">
    <location>
        <begin position="2487"/>
        <end position="2523"/>
    </location>
</feature>
<dbReference type="Pfam" id="PF16403">
    <property type="entry name" value="Bact_surface_Ig-like"/>
    <property type="match status" value="13"/>
</dbReference>
<feature type="region of interest" description="Disordered" evidence="2">
    <location>
        <begin position="2621"/>
        <end position="2651"/>
    </location>
</feature>
<feature type="region of interest" description="Disordered" evidence="2">
    <location>
        <begin position="1690"/>
        <end position="1715"/>
    </location>
</feature>
<evidence type="ECO:0000259" key="5">
    <source>
        <dbReference type="Pfam" id="PF19078"/>
    </source>
</evidence>
<feature type="domain" description="Pesticidal crystal protein Cry22Aa Ig-like" evidence="3">
    <location>
        <begin position="1863"/>
        <end position="1899"/>
    </location>
</feature>
<organism evidence="6 7">
    <name type="scientific">Nitrosopumilus oxyclinae</name>
    <dbReference type="NCBI Taxonomy" id="1959104"/>
    <lineage>
        <taxon>Archaea</taxon>
        <taxon>Nitrososphaerota</taxon>
        <taxon>Nitrososphaeria</taxon>
        <taxon>Nitrosopumilales</taxon>
        <taxon>Nitrosopumilaceae</taxon>
        <taxon>Nitrosopumilus</taxon>
    </lineage>
</organism>
<feature type="region of interest" description="Disordered" evidence="2">
    <location>
        <begin position="1997"/>
        <end position="2027"/>
    </location>
</feature>
<feature type="domain" description="Pesticidal crystal protein Cry22Aa Ig-like" evidence="3">
    <location>
        <begin position="1035"/>
        <end position="1102"/>
    </location>
</feature>
<dbReference type="PANTHER" id="PTHR15127:SF32">
    <property type="entry name" value="HEAVYWEIGHT, ISOFORM A"/>
    <property type="match status" value="1"/>
</dbReference>
<feature type="domain" description="Pesticidal crystal protein Cry22Aa Ig-like" evidence="3">
    <location>
        <begin position="1205"/>
        <end position="1267"/>
    </location>
</feature>
<feature type="compositionally biased region" description="Low complexity" evidence="2">
    <location>
        <begin position="2791"/>
        <end position="2807"/>
    </location>
</feature>
<feature type="domain" description="Bacterial Ig-like" evidence="4">
    <location>
        <begin position="765"/>
        <end position="837"/>
    </location>
</feature>
<dbReference type="Pfam" id="PF19078">
    <property type="entry name" value="Big_12"/>
    <property type="match status" value="1"/>
</dbReference>
<name>A0A7D5REL0_9ARCH</name>
<dbReference type="InterPro" id="IPR032179">
    <property type="entry name" value="Cry22Aa_Ig-like"/>
</dbReference>
<feature type="region of interest" description="Disordered" evidence="2">
    <location>
        <begin position="2777"/>
        <end position="2807"/>
    </location>
</feature>
<evidence type="ECO:0000256" key="2">
    <source>
        <dbReference type="SAM" id="MobiDB-lite"/>
    </source>
</evidence>
<feature type="domain" description="Bacterial Ig-like" evidence="5">
    <location>
        <begin position="644"/>
        <end position="736"/>
    </location>
</feature>
<dbReference type="Pfam" id="PF19077">
    <property type="entry name" value="Big_13"/>
    <property type="match status" value="6"/>
</dbReference>
<feature type="region of interest" description="Disordered" evidence="2">
    <location>
        <begin position="2465"/>
        <end position="2495"/>
    </location>
</feature>
<sequence length="2931" mass="301583">MINLNKFSSKKSKIFSSLIFSILIFGMFSIPINSAFAAGGADLIVDYDLLFFPGPDVDFGDLGALFVHVSLTEESDDAEEVQLRFEAPPGLIFDEVATDTDVCYLDPDPAAATGFIVTCDIVSLDESVLAAGDDVTAVIVFEVGPIGNSADSLIEVSTVTQPNTVTYVKDPTVPITCAFCPEPLVITSHLDVDITSDNTPTIFGTAQADHSISLNVVGPGVDNTFVQPSSGGVFNFDITPALPDGVYTITATDTEAFDLAGNLIPIADSIILTIDTTTFVSFDPSLNLSTTNLEFPTIFGTAEANSTVEVFVEGVSVGTTTSDGVGNWSLIPSAPLIEGSNNITATVIDAVSNTSSAGPIEIILDSDITVTITSHTNGQIITINNPIFSGSSDPNSDIELFIDGLSVGTTTSDGTVGLWSFPENLLSEGLHTISVTATDPLGNVGSLGISITVDTVTFVTIDPSLDGISTMDTTPTIFGTAEPHSVVELFVDGISIGTKVVNANGDWTKNSFSLTNGVHLFTAIATDSYGNVASTISPTTITIDTIRPGVVISTVAGTYTNLNPIPFTAVFTEPVFGLTEFSFNVLGGSTITPGSLSTVDNIVWTFTVVPNEDGAVPVKLTPNQAVDAAGNWNTMSNTANILYDSTSPTSTVTSTSAPVTNIFPIPFTVTFNEDVTGFTESDIVLSGGTIDAGSFSTSSAKIYTFTVTPAGTGDPAETISATILSAAAQDLAGNSSILDGVDDVEDVLYDTAITVSITSHFNGQKVNDDTPTFFGGKDSGDLVEVFADGVKIGEDLTSSTTWTVTPIVPLPEGTHTITVTATDNAGNTASVVIIIDTMRPTPTITSSSADPTNIEPIPFTVTFDELVDNLTEAEIIVVGGTVDENSLSPDFDVPTLVYTFTVTPTTDGTISVTIPENVAEDEATNGNYESNIFDILFDSTALIEIDSPITGTSIGDNTPTLLGTSEPFALIEIFSSSITLPPLGSTTADIDGNWSFTTPTLAEGSKTLIAKATDALGNTASDSIIIFIDTTPPVITLNPPNPQVISESGTYTELGATTNDGSPIVIDASDVLANIGVVGFYSVTYTATDSVGNTSVVTRTVDIIDDNIPIITLNLPNPQTIQIANPFATYTELGATALDFPGIDLTADIVIDASDVLANLDTIGTYFVYYDVVDGEGNAAVQKVRTVNIIDTIAPIIELSSYAETIQLGDSFDPATATATDNDPAYTGVITIGGDAVDTSVVGVYTISYTSTDPSGNAAIVNQIVTVEDTTAPVISLIGTTPITLEVGVDTYTELGATVTDDDPTYSETVSVGGDSVLDAVGTYTVTYDAPADASGNTPLQITRIVNVVDTTIPVITPTGSDATIELEAANSYTELGGTVTDNDPTYSESVTVSGDLPDTSAVGVYTVLYDAPADAAGNIPDQQSITITVVDTTPPTFDVDGNTVDYTTTLMVNDVYTVGTILNIADFSTTTQNIVGDDLVDTSAVDSFIVIYTVTDAEGNFTTITETVNVISGNVPIIILNPPNPQTIELGSGYTELGATATDVEDGILTSSITIDDSAFVDAIGSYLVTYTVTDSSSNTTVETRTVNVVDTTNPVISLNGATPVTIEVGVDTYTEFGATVTDNDPATAPVAIVGGDVVDDSTVGVYVVTYDAVDPSGNVATQVTRTVNVVDTTAPTITVTPDTITLEAGSPSPDLLDGVTTDDGSTVTTTGSVDTSTPGTYVITYNSVDAQGNAAAPVTRTYIIQDTTDPVLTVPADVTLEFPADTTPANTGFATATDNALPAPTVTFSDVSVPGTGNIIEVITRTWTATDATGNSVSADQTITVQDTVGPTITVTPDTITLEAGSPSPDLLDGVTTDDGSTVTTTGSVDTSTPGTYVITYNSVDAQGNAAAPVTRTYIIQDTTDPVLTVPADVTLEFPADTTPANTGFATATDNALPAPTVTFSDVSVPGTGNIIEVITRTWTATDATGNSVSADQTITVQDTVGPTITVTPDTITLEAGSPSPDLLDGVTTDDGSTVTTTGSVDTSTPGTYVITYNSVDAQGNAAAPVTRTYIIQDTTDPVLTVPADVTLEFPADTTPANTGFATATDNALPAPTVTFSDVSVPGTGNIIEVITRTWTATDATGNSVSADQTITVQDTVGPTITVTPDTITLEAGSPSPDLLDGVTTDDGSTVTTTGSVDTSTPGTYVITYNSVDAQGNAAAPVTRTYIIQDTTDPVLTVPADVTLEFPADTTPANTGFATATDNALPAPTVTFSDVSVPGTGNIIEVITRTWTATDATGNSVSADQTITVQDTVGPTITVTPDTITLEAGSPSPDLLDGVTTDDGSTVTTTGSVDTSTPGTYVITYNSVDAQGNAAAPVTRTYIIQDTTDPVLTVPADVTLEFPADTTPANTGFATATDNALPAPTVTFSDVSVPGTGNIIEVITRTWTATDATGNSVSADQTITVQDTVGPTITVTPDTITLEAGSPSPDLLDGVTTDDGSTVTTTGSVDTSTPGTYVITYNSVDAQGNAAAPVTRTYIIQDTTDPVLTVPADVTLEFPADTTPANTGFATATDNALPAPTVTFSDVSVPGTGNIIEVITRTWTATDATGNSVSADQTITVQDTVGPTITVTPDTITLEAGSPSPDLLDGVTTDDGSTVTTTGSVDTSTPGTYVITYNSVDAQGNAAAPVTRTYIIQDTTDPVLTVPADVTLEFPADTTPANTGFATATDNALPAPTVTFSDVSVPGTGNIIEVITRTWTATDATGNSVSADQTITVQDTVGPTITVTPDTITLEAGSPSPDLLDGVTTDDGSTVTTTGSVDTSTPGTYVITYNSVDAQGNAAAPVTRTYIIQDTTDPVLTVPADVTLEFPADTTPANTGFATATDNALPAPTVTFSDVSVPGTGNIIEVITRTWTATDATGNSVSADQNYHSTRYCRTNHHSYT</sequence>
<evidence type="ECO:0008006" key="8">
    <source>
        <dbReference type="Google" id="ProtNLM"/>
    </source>
</evidence>
<feature type="domain" description="Pesticidal crystal protein Cry22Aa Ig-like" evidence="3">
    <location>
        <begin position="1521"/>
        <end position="1590"/>
    </location>
</feature>
<feature type="compositionally biased region" description="Low complexity" evidence="2">
    <location>
        <begin position="2011"/>
        <end position="2027"/>
    </location>
</feature>
<feature type="compositionally biased region" description="Low complexity" evidence="2">
    <location>
        <begin position="2479"/>
        <end position="2495"/>
    </location>
</feature>
<feature type="domain" description="Pesticidal crystal protein Cry22Aa Ig-like" evidence="3">
    <location>
        <begin position="2799"/>
        <end position="2835"/>
    </location>
</feature>
<keyword evidence="1" id="KW-0727">SH2 domain</keyword>
<dbReference type="OrthoDB" id="295891at2157"/>
<feature type="domain" description="Bacterial Ig-like" evidence="4">
    <location>
        <begin position="377"/>
        <end position="455"/>
    </location>
</feature>
<evidence type="ECO:0000256" key="1">
    <source>
        <dbReference type="ARBA" id="ARBA00022999"/>
    </source>
</evidence>
<dbReference type="Proteomes" id="UP000509441">
    <property type="component" value="Chromosome"/>
</dbReference>
<dbReference type="PANTHER" id="PTHR15127">
    <property type="entry name" value="HEAVYWEIGHT, ISOFORM A"/>
    <property type="match status" value="1"/>
</dbReference>
<feature type="region of interest" description="Disordered" evidence="2">
    <location>
        <begin position="1841"/>
        <end position="1871"/>
    </location>
</feature>
<evidence type="ECO:0000313" key="7">
    <source>
        <dbReference type="Proteomes" id="UP000509441"/>
    </source>
</evidence>
<keyword evidence="7" id="KW-1185">Reference proteome</keyword>
<feature type="compositionally biased region" description="Low complexity" evidence="2">
    <location>
        <begin position="1855"/>
        <end position="1871"/>
    </location>
</feature>
<feature type="region of interest" description="Disordered" evidence="2">
    <location>
        <begin position="2309"/>
        <end position="2339"/>
    </location>
</feature>
<feature type="domain" description="Bacterial Ig-like" evidence="4">
    <location>
        <begin position="290"/>
        <end position="365"/>
    </location>
</feature>
<feature type="domain" description="Pesticidal crystal protein Cry22Aa Ig-like" evidence="3">
    <location>
        <begin position="2643"/>
        <end position="2679"/>
    </location>
</feature>
<feature type="domain" description="Pesticidal crystal protein Cry22Aa Ig-like" evidence="3">
    <location>
        <begin position="2331"/>
        <end position="2367"/>
    </location>
</feature>
<protein>
    <recommendedName>
        <fullName evidence="8">DUF5011 domain-containing protein</fullName>
    </recommendedName>
</protein>
<proteinExistence type="predicted"/>
<evidence type="ECO:0000259" key="3">
    <source>
        <dbReference type="Pfam" id="PF16403"/>
    </source>
</evidence>
<dbReference type="GeneID" id="56061642"/>
<evidence type="ECO:0000259" key="4">
    <source>
        <dbReference type="Pfam" id="PF19077"/>
    </source>
</evidence>
<dbReference type="EMBL" id="CP026994">
    <property type="protein sequence ID" value="QLH05025.1"/>
    <property type="molecule type" value="Genomic_DNA"/>
</dbReference>
<feature type="compositionally biased region" description="Low complexity" evidence="2">
    <location>
        <begin position="2167"/>
        <end position="2183"/>
    </location>
</feature>
<dbReference type="InterPro" id="IPR013783">
    <property type="entry name" value="Ig-like_fold"/>
</dbReference>
<feature type="compositionally biased region" description="Low complexity" evidence="2">
    <location>
        <begin position="2635"/>
        <end position="2651"/>
    </location>
</feature>
<dbReference type="GO" id="GO:0001784">
    <property type="term" value="F:phosphotyrosine residue binding"/>
    <property type="evidence" value="ECO:0007669"/>
    <property type="project" value="TreeGrafter"/>
</dbReference>
<feature type="domain" description="Pesticidal crystal protein Cry22Aa Ig-like" evidence="3">
    <location>
        <begin position="1275"/>
        <end position="1348"/>
    </location>
</feature>
<evidence type="ECO:0000313" key="6">
    <source>
        <dbReference type="EMBL" id="QLH05025.1"/>
    </source>
</evidence>
<feature type="domain" description="Bacterial Ig-like" evidence="4">
    <location>
        <begin position="470"/>
        <end position="545"/>
    </location>
</feature>
<dbReference type="NCBIfam" id="NF033510">
    <property type="entry name" value="Ca_tandemer"/>
    <property type="match status" value="4"/>
</dbReference>
<feature type="domain" description="Bacterial Ig-like" evidence="4">
    <location>
        <begin position="955"/>
        <end position="1030"/>
    </location>
</feature>
<dbReference type="InterPro" id="IPR051846">
    <property type="entry name" value="SH2_domain_adapters"/>
</dbReference>
<dbReference type="InterPro" id="IPR044048">
    <property type="entry name" value="Big_12"/>
</dbReference>